<evidence type="ECO:0008006" key="3">
    <source>
        <dbReference type="Google" id="ProtNLM"/>
    </source>
</evidence>
<proteinExistence type="predicted"/>
<protein>
    <recommendedName>
        <fullName evidence="3">DUF2946 domain-containing protein</fullName>
    </recommendedName>
</protein>
<evidence type="ECO:0000313" key="1">
    <source>
        <dbReference type="EMBL" id="QRF51996.1"/>
    </source>
</evidence>
<gene>
    <name evidence="1" type="ORF">D4A92_11385</name>
</gene>
<organism evidence="1 2">
    <name type="scientific">Rhizobium rosettiformans</name>
    <dbReference type="NCBI Taxonomy" id="1368430"/>
    <lineage>
        <taxon>Bacteria</taxon>
        <taxon>Pseudomonadati</taxon>
        <taxon>Pseudomonadota</taxon>
        <taxon>Alphaproteobacteria</taxon>
        <taxon>Hyphomicrobiales</taxon>
        <taxon>Rhizobiaceae</taxon>
        <taxon>Rhizobium/Agrobacterium group</taxon>
        <taxon>Rhizobium</taxon>
    </lineage>
</organism>
<reference evidence="1 2" key="1">
    <citation type="submission" date="2018-09" db="EMBL/GenBank/DDBJ databases">
        <title>Rhizobium sp. MAE2-X.</title>
        <authorList>
            <person name="Lee Y."/>
            <person name="Jeon C.O."/>
        </authorList>
    </citation>
    <scope>NUCLEOTIDE SEQUENCE [LARGE SCALE GENOMIC DNA]</scope>
    <source>
        <strain evidence="1 2">MAE2-X</strain>
    </source>
</reference>
<evidence type="ECO:0000313" key="2">
    <source>
        <dbReference type="Proteomes" id="UP000596351"/>
    </source>
</evidence>
<name>A0ABX7EXY5_9HYPH</name>
<dbReference type="RefSeq" id="WP_203013136.1">
    <property type="nucleotide sequence ID" value="NZ_CP032405.1"/>
</dbReference>
<keyword evidence="2" id="KW-1185">Reference proteome</keyword>
<accession>A0ABX7EXY5</accession>
<dbReference type="Proteomes" id="UP000596351">
    <property type="component" value="Chromosome"/>
</dbReference>
<sequence>MSGGTVGLAFASIQHHLHRMQVLARLLLLIAAFAYGTMPMTGMSVMAMPMAHAMDASDPHGTFSAPTIQAMIDVDCPHLVSRMTAADNDDATEHSSKPMKRSWHCSACLTLPALPAVADSGKPARAAEAITLAPRLVSQLMAPQTPPPRA</sequence>
<dbReference type="EMBL" id="CP032405">
    <property type="protein sequence ID" value="QRF51996.1"/>
    <property type="molecule type" value="Genomic_DNA"/>
</dbReference>